<gene>
    <name evidence="2" type="ORF">BDY21DRAFT_258884</name>
</gene>
<dbReference type="Proteomes" id="UP000799766">
    <property type="component" value="Unassembled WGS sequence"/>
</dbReference>
<feature type="region of interest" description="Disordered" evidence="1">
    <location>
        <begin position="1"/>
        <end position="29"/>
    </location>
</feature>
<evidence type="ECO:0000256" key="1">
    <source>
        <dbReference type="SAM" id="MobiDB-lite"/>
    </source>
</evidence>
<dbReference type="EMBL" id="MU001715">
    <property type="protein sequence ID" value="KAF2452268.1"/>
    <property type="molecule type" value="Genomic_DNA"/>
</dbReference>
<evidence type="ECO:0000313" key="2">
    <source>
        <dbReference type="EMBL" id="KAF2452268.1"/>
    </source>
</evidence>
<feature type="non-terminal residue" evidence="2">
    <location>
        <position position="71"/>
    </location>
</feature>
<accession>A0A6A6NKR6</accession>
<feature type="non-terminal residue" evidence="2">
    <location>
        <position position="1"/>
    </location>
</feature>
<reference evidence="2" key="1">
    <citation type="journal article" date="2020" name="Stud. Mycol.">
        <title>101 Dothideomycetes genomes: a test case for predicting lifestyles and emergence of pathogens.</title>
        <authorList>
            <person name="Haridas S."/>
            <person name="Albert R."/>
            <person name="Binder M."/>
            <person name="Bloem J."/>
            <person name="Labutti K."/>
            <person name="Salamov A."/>
            <person name="Andreopoulos B."/>
            <person name="Baker S."/>
            <person name="Barry K."/>
            <person name="Bills G."/>
            <person name="Bluhm B."/>
            <person name="Cannon C."/>
            <person name="Castanera R."/>
            <person name="Culley D."/>
            <person name="Daum C."/>
            <person name="Ezra D."/>
            <person name="Gonzalez J."/>
            <person name="Henrissat B."/>
            <person name="Kuo A."/>
            <person name="Liang C."/>
            <person name="Lipzen A."/>
            <person name="Lutzoni F."/>
            <person name="Magnuson J."/>
            <person name="Mondo S."/>
            <person name="Nolan M."/>
            <person name="Ohm R."/>
            <person name="Pangilinan J."/>
            <person name="Park H.-J."/>
            <person name="Ramirez L."/>
            <person name="Alfaro M."/>
            <person name="Sun H."/>
            <person name="Tritt A."/>
            <person name="Yoshinaga Y."/>
            <person name="Zwiers L.-H."/>
            <person name="Turgeon B."/>
            <person name="Goodwin S."/>
            <person name="Spatafora J."/>
            <person name="Crous P."/>
            <person name="Grigoriev I."/>
        </authorList>
    </citation>
    <scope>NUCLEOTIDE SEQUENCE</scope>
    <source>
        <strain evidence="2">ATCC 16933</strain>
    </source>
</reference>
<dbReference type="AlphaFoldDB" id="A0A6A6NKR6"/>
<organism evidence="2 3">
    <name type="scientific">Lineolata rhizophorae</name>
    <dbReference type="NCBI Taxonomy" id="578093"/>
    <lineage>
        <taxon>Eukaryota</taxon>
        <taxon>Fungi</taxon>
        <taxon>Dikarya</taxon>
        <taxon>Ascomycota</taxon>
        <taxon>Pezizomycotina</taxon>
        <taxon>Dothideomycetes</taxon>
        <taxon>Dothideomycetes incertae sedis</taxon>
        <taxon>Lineolatales</taxon>
        <taxon>Lineolataceae</taxon>
        <taxon>Lineolata</taxon>
    </lineage>
</organism>
<keyword evidence="3" id="KW-1185">Reference proteome</keyword>
<evidence type="ECO:0000313" key="3">
    <source>
        <dbReference type="Proteomes" id="UP000799766"/>
    </source>
</evidence>
<proteinExistence type="predicted"/>
<sequence length="71" mass="8142">LSQYSVDDATAPQSEGLKRCSNPSPSGRPLHYLDPLSKIWLTSGALRELNRRTNWIKPTYRHRPQGRRPLT</sequence>
<name>A0A6A6NKR6_9PEZI</name>
<protein>
    <submittedName>
        <fullName evidence="2">Uncharacterized protein</fullName>
    </submittedName>
</protein>